<dbReference type="Gene3D" id="1.10.10.10">
    <property type="entry name" value="Winged helix-like DNA-binding domain superfamily/Winged helix DNA-binding domain"/>
    <property type="match status" value="1"/>
</dbReference>
<evidence type="ECO:0000256" key="1">
    <source>
        <dbReference type="ARBA" id="ARBA00023015"/>
    </source>
</evidence>
<evidence type="ECO:0000256" key="2">
    <source>
        <dbReference type="ARBA" id="ARBA00023163"/>
    </source>
</evidence>
<evidence type="ECO:0000259" key="4">
    <source>
        <dbReference type="Pfam" id="PF08280"/>
    </source>
</evidence>
<proteinExistence type="predicted"/>
<dbReference type="Proteomes" id="UP000321175">
    <property type="component" value="Unassembled WGS sequence"/>
</dbReference>
<dbReference type="Pfam" id="PF08280">
    <property type="entry name" value="HTH_Mga"/>
    <property type="match status" value="1"/>
</dbReference>
<evidence type="ECO:0000259" key="3">
    <source>
        <dbReference type="Pfam" id="PF05043"/>
    </source>
</evidence>
<keyword evidence="6" id="KW-1185">Reference proteome</keyword>
<dbReference type="InterPro" id="IPR036388">
    <property type="entry name" value="WH-like_DNA-bd_sf"/>
</dbReference>
<dbReference type="EMBL" id="BJWA01000037">
    <property type="protein sequence ID" value="GEL81791.1"/>
    <property type="molecule type" value="Genomic_DNA"/>
</dbReference>
<evidence type="ECO:0000313" key="5">
    <source>
        <dbReference type="EMBL" id="GEL81791.1"/>
    </source>
</evidence>
<comment type="caution">
    <text evidence="5">The sequence shown here is derived from an EMBL/GenBank/DDBJ whole genome shotgun (WGS) entry which is preliminary data.</text>
</comment>
<keyword evidence="1" id="KW-0805">Transcription regulation</keyword>
<protein>
    <recommendedName>
        <fullName evidence="7">Mga helix-turn-helix domain-containing protein</fullName>
    </recommendedName>
</protein>
<reference evidence="5 6" key="1">
    <citation type="submission" date="2019-07" db="EMBL/GenBank/DDBJ databases">
        <title>Whole genome shotgun sequence of Enterococcus mundtii NBRC 100490.</title>
        <authorList>
            <person name="Hosoyama A."/>
            <person name="Uohara A."/>
            <person name="Ohji S."/>
            <person name="Ichikawa N."/>
        </authorList>
    </citation>
    <scope>NUCLEOTIDE SEQUENCE [LARGE SCALE GENOMIC DNA]</scope>
    <source>
        <strain evidence="5 6">NBRC 100490</strain>
    </source>
</reference>
<dbReference type="InterPro" id="IPR050661">
    <property type="entry name" value="BglG_antiterminators"/>
</dbReference>
<accession>A0ABQ0VGK0</accession>
<evidence type="ECO:0008006" key="7">
    <source>
        <dbReference type="Google" id="ProtNLM"/>
    </source>
</evidence>
<dbReference type="Pfam" id="PF05043">
    <property type="entry name" value="Mga"/>
    <property type="match status" value="1"/>
</dbReference>
<evidence type="ECO:0000313" key="6">
    <source>
        <dbReference type="Proteomes" id="UP000321175"/>
    </source>
</evidence>
<dbReference type="InterPro" id="IPR013199">
    <property type="entry name" value="HTH_Mga_DNA-bd_dom"/>
</dbReference>
<name>A0ABQ0VGK0_ENTMU</name>
<organism evidence="5 6">
    <name type="scientific">Enterococcus mundtii</name>
    <dbReference type="NCBI Taxonomy" id="53346"/>
    <lineage>
        <taxon>Bacteria</taxon>
        <taxon>Bacillati</taxon>
        <taxon>Bacillota</taxon>
        <taxon>Bacilli</taxon>
        <taxon>Lactobacillales</taxon>
        <taxon>Enterococcaceae</taxon>
        <taxon>Enterococcus</taxon>
    </lineage>
</organism>
<keyword evidence="2" id="KW-0804">Transcription</keyword>
<dbReference type="RefSeq" id="WP_071867602.1">
    <property type="nucleotide sequence ID" value="NZ_BJWA01000037.1"/>
</dbReference>
<dbReference type="PANTHER" id="PTHR30185:SF13">
    <property type="entry name" value="LICABCH OPERON REGULATOR-RELATED"/>
    <property type="match status" value="1"/>
</dbReference>
<dbReference type="PANTHER" id="PTHR30185">
    <property type="entry name" value="CRYPTIC BETA-GLUCOSIDE BGL OPERON ANTITERMINATOR"/>
    <property type="match status" value="1"/>
</dbReference>
<dbReference type="InterPro" id="IPR007737">
    <property type="entry name" value="Mga_HTH"/>
</dbReference>
<gene>
    <name evidence="5" type="ORF">EMU01_29350</name>
</gene>
<dbReference type="GeneID" id="60998399"/>
<feature type="domain" description="Mga helix-turn-helix" evidence="3">
    <location>
        <begin position="84"/>
        <end position="167"/>
    </location>
</feature>
<feature type="domain" description="M protein trans-acting positive regulator (MGA) HTH" evidence="4">
    <location>
        <begin position="9"/>
        <end position="55"/>
    </location>
</feature>
<sequence>MDIKHVYGKNIKKKITLVNILYNNHDWITTSELAEQTKLERKTTLKYIAELERDFELFNHPELTMEFSKGRGTFLQAGDPSIIQKFILWLIKDNIAIKIIHTLFFENRLNITKWSYENYVSISTIRRTINELKKLFKTLNINITSKKSTYYISGKEQNIRYMFYEFFWNTYKGLYWPFKNISKNKLHDLLNDISNEYGTSFSIQAKEQLCFFMAINITRYFQNHYISLEEFDSNYQRINSELMENSQIHELIKKHFLISDSEIQFWLFYFQSKGTFYRRFVNKTDIFGVHQNYHTESHYYYTIFKNNFIEYFNLNLESLPESEKIRFKTSAFAIHYKISIFPKIDKNPIEGDGVFEALYPQLLNRIDHFMELMYQETLNPIFLNNSFLRKKYALLYEIFHPLYYLEQKIQIYFEADYPSMIRWSLKKHIESMFSLYFNLSIYSIEELEPNVSSYDEIDLVISTLPANTQAHNFQKSSFIYLNYKNHFSEYDIHLIYKELQKLVLENYQHSIQPS</sequence>